<keyword evidence="4" id="KW-0677">Repeat</keyword>
<keyword evidence="9" id="KW-0812">Transmembrane</keyword>
<keyword evidence="2" id="KW-0245">EGF-like domain</keyword>
<dbReference type="FunFam" id="2.170.300.10:FF:000041">
    <property type="entry name" value="Tyrosine protein kinase receptor tie-1, putative"/>
    <property type="match status" value="2"/>
</dbReference>
<feature type="domain" description="Tyrosine-protein phosphatase" evidence="10">
    <location>
        <begin position="1574"/>
        <end position="1825"/>
    </location>
</feature>
<dbReference type="SMART" id="SM00404">
    <property type="entry name" value="PTPc_motif"/>
    <property type="match status" value="2"/>
</dbReference>
<keyword evidence="6" id="KW-0904">Protein phosphatase</keyword>
<dbReference type="InterPro" id="IPR029021">
    <property type="entry name" value="Prot-tyrosine_phosphatase-like"/>
</dbReference>
<dbReference type="SUPFAM" id="SSF49785">
    <property type="entry name" value="Galactose-binding domain-like"/>
    <property type="match status" value="1"/>
</dbReference>
<dbReference type="SMART" id="SM00181">
    <property type="entry name" value="EGF"/>
    <property type="match status" value="17"/>
</dbReference>
<keyword evidence="13" id="KW-1185">Reference proteome</keyword>
<keyword evidence="9" id="KW-1133">Transmembrane helix</keyword>
<feature type="domain" description="Tyrosine specific protein phosphatases" evidence="11">
    <location>
        <begin position="1471"/>
        <end position="1542"/>
    </location>
</feature>
<evidence type="ECO:0000256" key="7">
    <source>
        <dbReference type="ARBA" id="ARBA00023157"/>
    </source>
</evidence>
<dbReference type="InterPro" id="IPR000242">
    <property type="entry name" value="PTP_cat"/>
</dbReference>
<comment type="caution">
    <text evidence="12">The sequence shown here is derived from an EMBL/GenBank/DDBJ whole genome shotgun (WGS) entry which is preliminary data.</text>
</comment>
<dbReference type="PROSITE" id="PS00383">
    <property type="entry name" value="TYR_PHOSPHATASE_1"/>
    <property type="match status" value="1"/>
</dbReference>
<dbReference type="InterPro" id="IPR016130">
    <property type="entry name" value="Tyr_Pase_AS"/>
</dbReference>
<dbReference type="InterPro" id="IPR000742">
    <property type="entry name" value="EGF"/>
</dbReference>
<dbReference type="GO" id="GO:0005044">
    <property type="term" value="F:scavenger receptor activity"/>
    <property type="evidence" value="ECO:0007669"/>
    <property type="project" value="InterPro"/>
</dbReference>
<evidence type="ECO:0000256" key="9">
    <source>
        <dbReference type="SAM" id="Phobius"/>
    </source>
</evidence>
<dbReference type="InterPro" id="IPR008979">
    <property type="entry name" value="Galactose-bd-like_sf"/>
</dbReference>
<accession>A0A210PNR0</accession>
<dbReference type="OrthoDB" id="6131898at2759"/>
<dbReference type="SMART" id="SM00180">
    <property type="entry name" value="EGF_Lam"/>
    <property type="match status" value="7"/>
</dbReference>
<proteinExistence type="predicted"/>
<evidence type="ECO:0000259" key="11">
    <source>
        <dbReference type="PROSITE" id="PS50056"/>
    </source>
</evidence>
<dbReference type="EMBL" id="NEDP02005573">
    <property type="protein sequence ID" value="OWF38107.1"/>
    <property type="molecule type" value="Genomic_DNA"/>
</dbReference>
<sequence>MAKVHKQQLETSGVYKQISVLLCERILFMCSKPAISMNLALNKPAVQNMYGVDVDPQYGYCNESFATNGERFNPSGAWECACTTNETNTFPVWQVDLEAEAIITQFVIDIVTPVLLEGTKVYVSDTADSYKQGVLCFHETTARNKQRTVSVDCHAKGRYITYEDEISHEPGKKGVIIIVLCELEVYGCSNGTMGDNCDEPCPDYCRDRMCFPENGTCWSGCEELGKTSEFCNETCLDGIFGQDCQGVCHCEVGTCDVVTGQCPFNVCSKGWTGLNCSTVCPNGTFGSLCSESCRCAEDTCNPVNGTCPGDLCGRGRVGPTCSEDCLSGTFGFDCSNICPHCVQESCDPEFGVCTLGRCKIGWATKYCNESCPVDSFGQDCSEACHCRNGTCDPITGKCPNNLCRDGWLGPTCNRACDAGKYGRDCLNTCVCVNSACNNVNGTCLCPKGRTGPACTDSCPNGTYGADCKEICYCEGRKCDPVSGLCYAGGPCEAGWKGLTCSEPCDADYFGQNCTQKCYCWNGTCDPVNGTCLNGADCQDGWTGPHCDQVCEKGTFGRNCSETCYNCLYGDCDPLNGRCTSGLCQDGWQTDLCNKPCDNGTFGFNCNQRCYCDSSTCDAINGTCDSSDLCQSGWQGSTCSQACPSGKYGPNCESDCHCRTVTCDRKNGICPFGTCQDGWKGVSCNETCDSGTFGDNCLSTCFCAIGSCVPTTGICPTGACQKGWQGQTCSQVCDYGKFGQGCSQVCKCETGTCNPVNGTCKDNRCEVGWRGSTCSEVCPDMTFGFNCKNMCTNCLTGTCDPKSGICTQGQCQPGWYTDRCNQSCGFGTFGINCKFSCYCDKGTCDTIFGKCIDNVCRPGWTGPTCSSACPSGTFGYNCARTCLCVNGACDTANDSCVCNPGWQGGLCDQACGFGSWGNKCLSNCYCASGTCDHVTGSCPGGRCRRGWNGTSCSEGCPAGTFGQNCEENCYCKNGACDTVYGICPTNACMAGWKGLSCNEPCLSGTFGENCIQRCYCDQSSCDVTNGTCPSDTCQPGWTGNTCSFLCSAGYFGANCSQECHCETGTCDPLTGICPGNKCQAGWHLPTCSEHCDAGYFGDGCTSKCGECSGSATCHHVNGSCPADVCESGWSGVQCLTASAQSASVSVAGIIGAAVGLLVLMLIVLLIVLVVAHRRGRNTDRERMMNSIATLYGDNRSQSRNVLYRDGSMDSNAPCSKTYHVNSLTRNSFDNELFVDSCNDAIPREFRSLGNSTEMYDWSSNASLNEYNEEFSSGTIPHETKMKVQGFEESVATKKQLGRLQDEFKHLPTGLLFSCEVAERLENRTKNRYKTALPYDQSRVILRHRPGQTDYINASFIQSVGSDDRYIASQGPKDNTGWDFWRMTWEQHSNKIVMLTNLREKGKAKCSQYWPTLGQSMTNKEMTITTLEEKCELYITTILINIRDEKTKEKRTVNIFHFLAWSDHGTPNPFRLALFQRQVDKSVGQQSGPVIVHCSAGIGRTGTFIALDALLKHGRRTGVIDVYNYVVKMRSCRTGMVQNQDQYVALYDSLVVGLTYPDTSIPRNLVPDVSENTHRLKQEFEILRKNRPQYESSEYSSALSVQNVCKNRSMKSLPCDKYRAPLLSHDTGNGDYINAVLLPTCTDMEGYLATQIPLRHTLVDFWSMVYDYNSRTIVILDKVEDNMDIVPLGEPLSIGPFLLESQGLRSSDSGITEMTVSLQKQGERGRKVKVYLSFGTEDKKGVTSTQKLIRVAELAREDDDENPTTIVCKDGQTKCVPFCVVASLIQKVSVDQLVDVFDIVREILIRKPGAIQSFEQYQFCYKVLSQYVQMNKKSTT</sequence>
<protein>
    <recommendedName>
        <fullName evidence="1">protein-tyrosine-phosphatase</fullName>
        <ecNumber evidence="1">3.1.3.48</ecNumber>
    </recommendedName>
</protein>
<organism evidence="12 13">
    <name type="scientific">Mizuhopecten yessoensis</name>
    <name type="common">Japanese scallop</name>
    <name type="synonym">Patinopecten yessoensis</name>
    <dbReference type="NCBI Taxonomy" id="6573"/>
    <lineage>
        <taxon>Eukaryota</taxon>
        <taxon>Metazoa</taxon>
        <taxon>Spiralia</taxon>
        <taxon>Lophotrochozoa</taxon>
        <taxon>Mollusca</taxon>
        <taxon>Bivalvia</taxon>
        <taxon>Autobranchia</taxon>
        <taxon>Pteriomorphia</taxon>
        <taxon>Pectinida</taxon>
        <taxon>Pectinoidea</taxon>
        <taxon>Pectinidae</taxon>
        <taxon>Mizuhopecten</taxon>
    </lineage>
</organism>
<keyword evidence="3" id="KW-0732">Signal</keyword>
<name>A0A210PNR0_MIZYE</name>
<evidence type="ECO:0000256" key="3">
    <source>
        <dbReference type="ARBA" id="ARBA00022729"/>
    </source>
</evidence>
<dbReference type="Gene3D" id="3.90.190.10">
    <property type="entry name" value="Protein tyrosine phosphatase superfamily"/>
    <property type="match status" value="2"/>
</dbReference>
<dbReference type="InterPro" id="IPR042635">
    <property type="entry name" value="MEGF10/SREC1/2-like"/>
</dbReference>
<dbReference type="FunFam" id="3.90.190.10:FF:000102">
    <property type="entry name" value="Receptor-type tyrosine-protein phosphatase"/>
    <property type="match status" value="1"/>
</dbReference>
<dbReference type="Proteomes" id="UP000242188">
    <property type="component" value="Unassembled WGS sequence"/>
</dbReference>
<evidence type="ECO:0000256" key="4">
    <source>
        <dbReference type="ARBA" id="ARBA00022737"/>
    </source>
</evidence>
<evidence type="ECO:0000256" key="2">
    <source>
        <dbReference type="ARBA" id="ARBA00022536"/>
    </source>
</evidence>
<dbReference type="InterPro" id="IPR002049">
    <property type="entry name" value="LE_dom"/>
</dbReference>
<keyword evidence="9" id="KW-0472">Membrane</keyword>
<dbReference type="CDD" id="cd00047">
    <property type="entry name" value="PTPc"/>
    <property type="match status" value="2"/>
</dbReference>
<evidence type="ECO:0000259" key="10">
    <source>
        <dbReference type="PROSITE" id="PS50055"/>
    </source>
</evidence>
<dbReference type="SMART" id="SM00194">
    <property type="entry name" value="PTPc"/>
    <property type="match status" value="2"/>
</dbReference>
<feature type="domain" description="Tyrosine specific protein phosphatases" evidence="11">
    <location>
        <begin position="1744"/>
        <end position="1816"/>
    </location>
</feature>
<dbReference type="PANTHER" id="PTHR24043">
    <property type="entry name" value="SCAVENGER RECEPTOR CLASS F"/>
    <property type="match status" value="1"/>
</dbReference>
<evidence type="ECO:0000256" key="5">
    <source>
        <dbReference type="ARBA" id="ARBA00022801"/>
    </source>
</evidence>
<dbReference type="Pfam" id="PF00102">
    <property type="entry name" value="Y_phosphatase"/>
    <property type="match status" value="2"/>
</dbReference>
<evidence type="ECO:0000313" key="12">
    <source>
        <dbReference type="EMBL" id="OWF38107.1"/>
    </source>
</evidence>
<evidence type="ECO:0000256" key="8">
    <source>
        <dbReference type="ARBA" id="ARBA00051722"/>
    </source>
</evidence>
<keyword evidence="7" id="KW-1015">Disulfide bond</keyword>
<comment type="catalytic activity">
    <reaction evidence="8">
        <text>O-phospho-L-tyrosyl-[protein] + H2O = L-tyrosyl-[protein] + phosphate</text>
        <dbReference type="Rhea" id="RHEA:10684"/>
        <dbReference type="Rhea" id="RHEA-COMP:10136"/>
        <dbReference type="Rhea" id="RHEA-COMP:20101"/>
        <dbReference type="ChEBI" id="CHEBI:15377"/>
        <dbReference type="ChEBI" id="CHEBI:43474"/>
        <dbReference type="ChEBI" id="CHEBI:46858"/>
        <dbReference type="ChEBI" id="CHEBI:61978"/>
        <dbReference type="EC" id="3.1.3.48"/>
    </reaction>
</comment>
<dbReference type="PROSITE" id="PS50055">
    <property type="entry name" value="TYR_PHOSPHATASE_PTP"/>
    <property type="match status" value="2"/>
</dbReference>
<dbReference type="PRINTS" id="PR00700">
    <property type="entry name" value="PRTYPHPHTASE"/>
</dbReference>
<evidence type="ECO:0000256" key="1">
    <source>
        <dbReference type="ARBA" id="ARBA00013064"/>
    </source>
</evidence>
<reference evidence="12 13" key="1">
    <citation type="journal article" date="2017" name="Nat. Ecol. Evol.">
        <title>Scallop genome provides insights into evolution of bilaterian karyotype and development.</title>
        <authorList>
            <person name="Wang S."/>
            <person name="Zhang J."/>
            <person name="Jiao W."/>
            <person name="Li J."/>
            <person name="Xun X."/>
            <person name="Sun Y."/>
            <person name="Guo X."/>
            <person name="Huan P."/>
            <person name="Dong B."/>
            <person name="Zhang L."/>
            <person name="Hu X."/>
            <person name="Sun X."/>
            <person name="Wang J."/>
            <person name="Zhao C."/>
            <person name="Wang Y."/>
            <person name="Wang D."/>
            <person name="Huang X."/>
            <person name="Wang R."/>
            <person name="Lv J."/>
            <person name="Li Y."/>
            <person name="Zhang Z."/>
            <person name="Liu B."/>
            <person name="Lu W."/>
            <person name="Hui Y."/>
            <person name="Liang J."/>
            <person name="Zhou Z."/>
            <person name="Hou R."/>
            <person name="Li X."/>
            <person name="Liu Y."/>
            <person name="Li H."/>
            <person name="Ning X."/>
            <person name="Lin Y."/>
            <person name="Zhao L."/>
            <person name="Xing Q."/>
            <person name="Dou J."/>
            <person name="Li Y."/>
            <person name="Mao J."/>
            <person name="Guo H."/>
            <person name="Dou H."/>
            <person name="Li T."/>
            <person name="Mu C."/>
            <person name="Jiang W."/>
            <person name="Fu Q."/>
            <person name="Fu X."/>
            <person name="Miao Y."/>
            <person name="Liu J."/>
            <person name="Yu Q."/>
            <person name="Li R."/>
            <person name="Liao H."/>
            <person name="Li X."/>
            <person name="Kong Y."/>
            <person name="Jiang Z."/>
            <person name="Chourrout D."/>
            <person name="Li R."/>
            <person name="Bao Z."/>
        </authorList>
    </citation>
    <scope>NUCLEOTIDE SEQUENCE [LARGE SCALE GENOMIC DNA]</scope>
    <source>
        <strain evidence="12 13">PY_sf001</strain>
    </source>
</reference>
<dbReference type="Gene3D" id="2.60.120.260">
    <property type="entry name" value="Galactose-binding domain-like"/>
    <property type="match status" value="1"/>
</dbReference>
<feature type="domain" description="Tyrosine-protein phosphatase" evidence="10">
    <location>
        <begin position="1298"/>
        <end position="1551"/>
    </location>
</feature>
<evidence type="ECO:0000313" key="13">
    <source>
        <dbReference type="Proteomes" id="UP000242188"/>
    </source>
</evidence>
<gene>
    <name evidence="12" type="ORF">KP79_PYT09135</name>
</gene>
<feature type="transmembrane region" description="Helical" evidence="9">
    <location>
        <begin position="1145"/>
        <end position="1170"/>
    </location>
</feature>
<dbReference type="PANTHER" id="PTHR24043:SF8">
    <property type="entry name" value="EGF-LIKE DOMAIN-CONTAINING PROTEIN"/>
    <property type="match status" value="1"/>
</dbReference>
<dbReference type="PROSITE" id="PS00022">
    <property type="entry name" value="EGF_1"/>
    <property type="match status" value="2"/>
</dbReference>
<dbReference type="SUPFAM" id="SSF52799">
    <property type="entry name" value="(Phosphotyrosine protein) phosphatases II"/>
    <property type="match status" value="2"/>
</dbReference>
<dbReference type="PROSITE" id="PS50056">
    <property type="entry name" value="TYR_PHOSPHATASE_2"/>
    <property type="match status" value="2"/>
</dbReference>
<dbReference type="EC" id="3.1.3.48" evidence="1"/>
<dbReference type="InterPro" id="IPR003595">
    <property type="entry name" value="Tyr_Pase_cat"/>
</dbReference>
<keyword evidence="5" id="KW-0378">Hydrolase</keyword>
<dbReference type="GO" id="GO:0004725">
    <property type="term" value="F:protein tyrosine phosphatase activity"/>
    <property type="evidence" value="ECO:0007669"/>
    <property type="project" value="UniProtKB-EC"/>
</dbReference>
<dbReference type="InterPro" id="IPR000387">
    <property type="entry name" value="Tyr_Pase_dom"/>
</dbReference>
<evidence type="ECO:0000256" key="6">
    <source>
        <dbReference type="ARBA" id="ARBA00022912"/>
    </source>
</evidence>
<dbReference type="Gene3D" id="2.170.300.10">
    <property type="entry name" value="Tie2 ligand-binding domain superfamily"/>
    <property type="match status" value="8"/>
</dbReference>